<dbReference type="OMA" id="QHRSSGW"/>
<protein>
    <submittedName>
        <fullName evidence="6">Chromosome 11 open reading frame 53</fullName>
    </submittedName>
    <submittedName>
        <fullName evidence="8">Uncharacterized protein C11orf53 homolog</fullName>
    </submittedName>
</protein>
<dbReference type="AlphaFoldDB" id="F7BAI9"/>
<evidence type="ECO:0000256" key="3">
    <source>
        <dbReference type="ARBA" id="ARBA00023163"/>
    </source>
</evidence>
<dbReference type="GeneID" id="100496834"/>
<evidence type="ECO:0000259" key="5">
    <source>
        <dbReference type="PROSITE" id="PS52003"/>
    </source>
</evidence>
<evidence type="ECO:0000256" key="4">
    <source>
        <dbReference type="SAM" id="MobiDB-lite"/>
    </source>
</evidence>
<keyword evidence="3" id="KW-0804">Transcription</keyword>
<dbReference type="GO" id="GO:0043565">
    <property type="term" value="F:sequence-specific DNA binding"/>
    <property type="evidence" value="ECO:0000318"/>
    <property type="project" value="GO_Central"/>
</dbReference>
<dbReference type="GeneTree" id="ENSGT00390000000586"/>
<dbReference type="InterPro" id="IPR037655">
    <property type="entry name" value="POU2AF2"/>
</dbReference>
<dbReference type="GO" id="GO:0005634">
    <property type="term" value="C:nucleus"/>
    <property type="evidence" value="ECO:0000318"/>
    <property type="project" value="GO_Central"/>
</dbReference>
<dbReference type="Ensembl" id="ENSXETT00000026067">
    <property type="protein sequence ID" value="ENSXETP00000026067"/>
    <property type="gene ID" value="ENSXETG00000030620"/>
</dbReference>
<dbReference type="HOGENOM" id="CLU_086232_0_0_1"/>
<dbReference type="RefSeq" id="XP_002932978.1">
    <property type="nucleotide sequence ID" value="XM_002932932.5"/>
</dbReference>
<dbReference type="PROSITE" id="PS52003">
    <property type="entry name" value="OCA"/>
    <property type="match status" value="1"/>
</dbReference>
<evidence type="ECO:0000313" key="9">
    <source>
        <dbReference type="Xenbase" id="XB-GENE-982518"/>
    </source>
</evidence>
<name>F7BAI9_XENTR</name>
<keyword evidence="1" id="KW-0805">Transcription regulation</keyword>
<evidence type="ECO:0000313" key="8">
    <source>
        <dbReference type="RefSeq" id="XP_002932978.1"/>
    </source>
</evidence>
<dbReference type="AGR" id="Xenbase:XB-GENE-982518"/>
<evidence type="ECO:0000313" key="7">
    <source>
        <dbReference type="Proteomes" id="UP000008143"/>
    </source>
</evidence>
<dbReference type="Proteomes" id="UP000008143">
    <property type="component" value="Chromosome 7"/>
</dbReference>
<dbReference type="GO" id="GO:0003713">
    <property type="term" value="F:transcription coactivator activity"/>
    <property type="evidence" value="ECO:0000318"/>
    <property type="project" value="GO_Central"/>
</dbReference>
<dbReference type="InterPro" id="IPR047571">
    <property type="entry name" value="OCA"/>
</dbReference>
<feature type="domain" description="OCA" evidence="5">
    <location>
        <begin position="10"/>
        <end position="32"/>
    </location>
</feature>
<organism evidence="6">
    <name type="scientific">Xenopus tropicalis</name>
    <name type="common">Western clawed frog</name>
    <name type="synonym">Silurana tropicalis</name>
    <dbReference type="NCBI Taxonomy" id="8364"/>
    <lineage>
        <taxon>Eukaryota</taxon>
        <taxon>Metazoa</taxon>
        <taxon>Chordata</taxon>
        <taxon>Craniata</taxon>
        <taxon>Vertebrata</taxon>
        <taxon>Euteleostomi</taxon>
        <taxon>Amphibia</taxon>
        <taxon>Batrachia</taxon>
        <taxon>Anura</taxon>
        <taxon>Pipoidea</taxon>
        <taxon>Pipidae</taxon>
        <taxon>Xenopodinae</taxon>
        <taxon>Xenopus</taxon>
        <taxon>Silurana</taxon>
    </lineage>
</organism>
<dbReference type="Pfam" id="PF17721">
    <property type="entry name" value="POU2AF2"/>
    <property type="match status" value="1"/>
</dbReference>
<sequence>METVPSDFNKRIYQGVRVKHTVKDLLAEKRSRQTTSSRLNNSTNASQTPFVQMSSSSHVSAYYGVRRPFLTDPDCYAPKQYSNEFYPSSLGSKSLACDPTSIQSYPAILDPYYTDSIGEFRGATITTGTSSLFSTSSLPPLVSHFSGDPAHYSMRDSLEQTVPDTINQLDVLCSDTPQTVSSSTSCLSPESASTHFRNSIRGNSAQGTQSYPLHALDDMHYSSSYPATCTYAFSPFMTMANELTPKMVHHLSSEAHSENGSLQENSAWPKDDANLAWGAYELRKNY</sequence>
<dbReference type="Xenbase" id="XB-GENE-982518">
    <property type="gene designation" value="pou2af2"/>
</dbReference>
<keyword evidence="2" id="KW-0010">Activator</keyword>
<dbReference type="OrthoDB" id="9892004at2759"/>
<dbReference type="GO" id="GO:0070974">
    <property type="term" value="F:POU domain binding"/>
    <property type="evidence" value="ECO:0007669"/>
    <property type="project" value="InterPro"/>
</dbReference>
<accession>F7BAI9</accession>
<evidence type="ECO:0000313" key="6">
    <source>
        <dbReference type="Ensembl" id="ENSXETP00000026067"/>
    </source>
</evidence>
<evidence type="ECO:0000256" key="1">
    <source>
        <dbReference type="ARBA" id="ARBA00023015"/>
    </source>
</evidence>
<feature type="region of interest" description="Disordered" evidence="4">
    <location>
        <begin position="29"/>
        <end position="51"/>
    </location>
</feature>
<dbReference type="CTD" id="341032"/>
<proteinExistence type="predicted"/>
<dbReference type="PANTHER" id="PTHR28376">
    <property type="entry name" value="RGD1562914"/>
    <property type="match status" value="1"/>
</dbReference>
<dbReference type="Bgee" id="ENSXETG00000030620">
    <property type="expression patterns" value="Expressed in male organism and 2 other cell types or tissues"/>
</dbReference>
<dbReference type="KEGG" id="xtr:100496834"/>
<evidence type="ECO:0000256" key="2">
    <source>
        <dbReference type="ARBA" id="ARBA00023159"/>
    </source>
</evidence>
<dbReference type="eggNOG" id="ENOG502RC2Q">
    <property type="taxonomic scope" value="Eukaryota"/>
</dbReference>
<reference evidence="6" key="1">
    <citation type="journal article" date="2010" name="Science">
        <title>The genome of the Western clawed frog Xenopus tropicalis.</title>
        <authorList>
            <person name="Hellsten U."/>
            <person name="Harland R.M."/>
            <person name="Gilchrist M.J."/>
            <person name="Hendrix D."/>
            <person name="Jurka J."/>
            <person name="Kapitonov V."/>
            <person name="Ovcharenko I."/>
            <person name="Putnam N.H."/>
            <person name="Shu S."/>
            <person name="Taher L."/>
            <person name="Blitz I.L."/>
            <person name="Blumberg B."/>
            <person name="Dichmann D.S."/>
            <person name="Dubchak I."/>
            <person name="Amaya E."/>
            <person name="Detter J.C."/>
            <person name="Fletcher R."/>
            <person name="Gerhard D.S."/>
            <person name="Goodstein D."/>
            <person name="Graves T."/>
            <person name="Grigoriev I.V."/>
            <person name="Grimwood J."/>
            <person name="Kawashima T."/>
            <person name="Lindquist E."/>
            <person name="Lucas S.M."/>
            <person name="Mead P.E."/>
            <person name="Mitros T."/>
            <person name="Ogino H."/>
            <person name="Ohta Y."/>
            <person name="Poliakov A.V."/>
            <person name="Pollet N."/>
            <person name="Robert J."/>
            <person name="Salamov A."/>
            <person name="Sater A.K."/>
            <person name="Schmutz J."/>
            <person name="Terry A."/>
            <person name="Vize P.D."/>
            <person name="Warren W.C."/>
            <person name="Wells D."/>
            <person name="Wills A."/>
            <person name="Wilson R.K."/>
            <person name="Zimmerman L.B."/>
            <person name="Zorn A.M."/>
            <person name="Grainger R."/>
            <person name="Grammer T."/>
            <person name="Khokha M.K."/>
            <person name="Richardson P.M."/>
            <person name="Rokhsar D.S."/>
        </authorList>
    </citation>
    <scope>NUCLEOTIDE SEQUENCE [LARGE SCALE GENOMIC DNA]</scope>
    <source>
        <strain evidence="6">Nigerian</strain>
    </source>
</reference>
<gene>
    <name evidence="9" type="primary">pou2af2</name>
    <name evidence="6 8" type="synonym">c11orf53</name>
</gene>
<reference evidence="6" key="2">
    <citation type="submission" date="2011-06" db="UniProtKB">
        <authorList>
            <consortium name="Ensembl"/>
        </authorList>
    </citation>
    <scope>IDENTIFICATION</scope>
</reference>
<reference evidence="8" key="3">
    <citation type="submission" date="2025-04" db="UniProtKB">
        <authorList>
            <consortium name="RefSeq"/>
        </authorList>
    </citation>
    <scope>IDENTIFICATION</scope>
    <source>
        <strain evidence="8">Nigerian</strain>
        <tissue evidence="8">Liver and blood</tissue>
    </source>
</reference>
<feature type="compositionally biased region" description="Polar residues" evidence="4">
    <location>
        <begin position="33"/>
        <end position="51"/>
    </location>
</feature>
<dbReference type="PANTHER" id="PTHR28376:SF1">
    <property type="entry name" value="POU DOMAIN CLASS 2-ASSOCIATING FACTOR 2"/>
    <property type="match status" value="1"/>
</dbReference>
<keyword evidence="7" id="KW-1185">Reference proteome</keyword>